<feature type="transmembrane region" description="Helical" evidence="8">
    <location>
        <begin position="196"/>
        <end position="215"/>
    </location>
</feature>
<feature type="transmembrane region" description="Helical" evidence="8">
    <location>
        <begin position="397"/>
        <end position="419"/>
    </location>
</feature>
<sequence length="449" mass="48353">MRQTTPGVMTPDPTVFRSGMFSSLRIRDFKLLWISNLAASFAMQMQMIARGWLIYDMTGSPLDLTWVMLAFMLPSLVFSLAGGVIADRMRKKSIMVTSQLLNTVATVLLATIIYNGDVTFAHFIYFGLFNGTVLSFSMPARSAVIPEIVGQDSVVNAMALQSATFNLSRILGPVAAGALMAYVAGGNTSSTLGVGIVFYLIALLYIVSVIATGLLRYTGKPSRTEHAGMTEDVLEGFRYMRRERVILGLLIMGFLPMTFGFTAMFLLPVFNADVIGGGPDDLSFLVAAMGVGALAGSLALARLGDIGSKGRILFLTSYLWAAFLVMFAISQTLWMAMLFGLFTGLFGSVMGSLNMSVVQLAIRPEIRGRVMAIMWMAHGLMPIGIIPISWLAEVASIEIALLVSACLLAATMALLGIVYPELKSIDKGHGAEDSVDETPVPDASIQEAR</sequence>
<keyword evidence="6 8" id="KW-0472">Membrane</keyword>
<feature type="transmembrane region" description="Helical" evidence="8">
    <location>
        <begin position="245"/>
        <end position="270"/>
    </location>
</feature>
<evidence type="ECO:0000256" key="4">
    <source>
        <dbReference type="ARBA" id="ARBA00022692"/>
    </source>
</evidence>
<dbReference type="Pfam" id="PF05977">
    <property type="entry name" value="MFS_3"/>
    <property type="match status" value="1"/>
</dbReference>
<feature type="domain" description="Major facilitator superfamily (MFS) profile" evidence="9">
    <location>
        <begin position="28"/>
        <end position="423"/>
    </location>
</feature>
<dbReference type="PANTHER" id="PTHR23513:SF6">
    <property type="entry name" value="MAJOR FACILITATOR SUPERFAMILY ASSOCIATED DOMAIN-CONTAINING PROTEIN"/>
    <property type="match status" value="1"/>
</dbReference>
<keyword evidence="3" id="KW-1003">Cell membrane</keyword>
<evidence type="ECO:0000256" key="6">
    <source>
        <dbReference type="ARBA" id="ARBA00023136"/>
    </source>
</evidence>
<evidence type="ECO:0000256" key="8">
    <source>
        <dbReference type="SAM" id="Phobius"/>
    </source>
</evidence>
<organism evidence="10">
    <name type="scientific">marine metagenome</name>
    <dbReference type="NCBI Taxonomy" id="408172"/>
    <lineage>
        <taxon>unclassified sequences</taxon>
        <taxon>metagenomes</taxon>
        <taxon>ecological metagenomes</taxon>
    </lineage>
</organism>
<keyword evidence="4 8" id="KW-0812">Transmembrane</keyword>
<feature type="transmembrane region" description="Helical" evidence="8">
    <location>
        <begin position="282"/>
        <end position="300"/>
    </location>
</feature>
<dbReference type="EMBL" id="UINC01000244">
    <property type="protein sequence ID" value="SUZ51893.1"/>
    <property type="molecule type" value="Genomic_DNA"/>
</dbReference>
<feature type="transmembrane region" description="Helical" evidence="8">
    <location>
        <begin position="370"/>
        <end position="391"/>
    </location>
</feature>
<dbReference type="InterPro" id="IPR020846">
    <property type="entry name" value="MFS_dom"/>
</dbReference>
<accession>A0A381NED4</accession>
<dbReference type="InterPro" id="IPR010290">
    <property type="entry name" value="TM_effector"/>
</dbReference>
<dbReference type="SUPFAM" id="SSF103473">
    <property type="entry name" value="MFS general substrate transporter"/>
    <property type="match status" value="1"/>
</dbReference>
<reference evidence="10" key="1">
    <citation type="submission" date="2018-05" db="EMBL/GenBank/DDBJ databases">
        <authorList>
            <person name="Lanie J.A."/>
            <person name="Ng W.-L."/>
            <person name="Kazmierczak K.M."/>
            <person name="Andrzejewski T.M."/>
            <person name="Davidsen T.M."/>
            <person name="Wayne K.J."/>
            <person name="Tettelin H."/>
            <person name="Glass J.I."/>
            <person name="Rusch D."/>
            <person name="Podicherti R."/>
            <person name="Tsui H.-C.T."/>
            <person name="Winkler M.E."/>
        </authorList>
    </citation>
    <scope>NUCLEOTIDE SEQUENCE</scope>
</reference>
<dbReference type="AlphaFoldDB" id="A0A381NED4"/>
<feature type="transmembrane region" description="Helical" evidence="8">
    <location>
        <begin position="312"/>
        <end position="329"/>
    </location>
</feature>
<evidence type="ECO:0000256" key="2">
    <source>
        <dbReference type="ARBA" id="ARBA00022448"/>
    </source>
</evidence>
<evidence type="ECO:0000313" key="10">
    <source>
        <dbReference type="EMBL" id="SUZ51893.1"/>
    </source>
</evidence>
<dbReference type="GO" id="GO:0022857">
    <property type="term" value="F:transmembrane transporter activity"/>
    <property type="evidence" value="ECO:0007669"/>
    <property type="project" value="InterPro"/>
</dbReference>
<evidence type="ECO:0000256" key="7">
    <source>
        <dbReference type="SAM" id="MobiDB-lite"/>
    </source>
</evidence>
<name>A0A381NED4_9ZZZZ</name>
<comment type="subcellular location">
    <subcellularLocation>
        <location evidence="1">Cell membrane</location>
        <topology evidence="1">Multi-pass membrane protein</topology>
    </subcellularLocation>
</comment>
<proteinExistence type="predicted"/>
<feature type="region of interest" description="Disordered" evidence="7">
    <location>
        <begin position="429"/>
        <end position="449"/>
    </location>
</feature>
<feature type="transmembrane region" description="Helical" evidence="8">
    <location>
        <begin position="31"/>
        <end position="54"/>
    </location>
</feature>
<feature type="transmembrane region" description="Helical" evidence="8">
    <location>
        <begin position="66"/>
        <end position="86"/>
    </location>
</feature>
<keyword evidence="2" id="KW-0813">Transport</keyword>
<dbReference type="PANTHER" id="PTHR23513">
    <property type="entry name" value="INTEGRAL MEMBRANE EFFLUX PROTEIN-RELATED"/>
    <property type="match status" value="1"/>
</dbReference>
<dbReference type="CDD" id="cd06173">
    <property type="entry name" value="MFS_MefA_like"/>
    <property type="match status" value="1"/>
</dbReference>
<evidence type="ECO:0000259" key="9">
    <source>
        <dbReference type="PROSITE" id="PS50850"/>
    </source>
</evidence>
<feature type="transmembrane region" description="Helical" evidence="8">
    <location>
        <begin position="335"/>
        <end position="358"/>
    </location>
</feature>
<dbReference type="GO" id="GO:0005886">
    <property type="term" value="C:plasma membrane"/>
    <property type="evidence" value="ECO:0007669"/>
    <property type="project" value="UniProtKB-SubCell"/>
</dbReference>
<gene>
    <name evidence="10" type="ORF">METZ01_LOCUS4747</name>
</gene>
<evidence type="ECO:0000256" key="5">
    <source>
        <dbReference type="ARBA" id="ARBA00022989"/>
    </source>
</evidence>
<evidence type="ECO:0000256" key="1">
    <source>
        <dbReference type="ARBA" id="ARBA00004651"/>
    </source>
</evidence>
<evidence type="ECO:0000256" key="3">
    <source>
        <dbReference type="ARBA" id="ARBA00022475"/>
    </source>
</evidence>
<dbReference type="PROSITE" id="PS50850">
    <property type="entry name" value="MFS"/>
    <property type="match status" value="1"/>
</dbReference>
<dbReference type="InterPro" id="IPR036259">
    <property type="entry name" value="MFS_trans_sf"/>
</dbReference>
<keyword evidence="5 8" id="KW-1133">Transmembrane helix</keyword>
<dbReference type="Gene3D" id="1.20.1250.20">
    <property type="entry name" value="MFS general substrate transporter like domains"/>
    <property type="match status" value="1"/>
</dbReference>
<protein>
    <recommendedName>
        <fullName evidence="9">Major facilitator superfamily (MFS) profile domain-containing protein</fullName>
    </recommendedName>
</protein>